<gene>
    <name evidence="2" type="ORF">SAMN04515668_4496</name>
</gene>
<evidence type="ECO:0000256" key="1">
    <source>
        <dbReference type="SAM" id="MobiDB-lite"/>
    </source>
</evidence>
<dbReference type="Proteomes" id="UP000199029">
    <property type="component" value="Unassembled WGS sequence"/>
</dbReference>
<organism evidence="2 3">
    <name type="scientific">Hymenobacter arizonensis</name>
    <name type="common">Siccationidurans arizonensis</name>
    <dbReference type="NCBI Taxonomy" id="1227077"/>
    <lineage>
        <taxon>Bacteria</taxon>
        <taxon>Pseudomonadati</taxon>
        <taxon>Bacteroidota</taxon>
        <taxon>Cytophagia</taxon>
        <taxon>Cytophagales</taxon>
        <taxon>Hymenobacteraceae</taxon>
        <taxon>Hymenobacter</taxon>
    </lineage>
</organism>
<protein>
    <submittedName>
        <fullName evidence="2">Uncharacterized protein</fullName>
    </submittedName>
</protein>
<proteinExistence type="predicted"/>
<keyword evidence="3" id="KW-1185">Reference proteome</keyword>
<dbReference type="EMBL" id="FOXS01000008">
    <property type="protein sequence ID" value="SFQ79765.1"/>
    <property type="molecule type" value="Genomic_DNA"/>
</dbReference>
<dbReference type="AlphaFoldDB" id="A0A1I6BFL9"/>
<name>A0A1I6BFL9_HYMAR</name>
<evidence type="ECO:0000313" key="2">
    <source>
        <dbReference type="EMBL" id="SFQ79765.1"/>
    </source>
</evidence>
<dbReference type="OrthoDB" id="887309at2"/>
<reference evidence="3" key="1">
    <citation type="submission" date="2016-10" db="EMBL/GenBank/DDBJ databases">
        <authorList>
            <person name="Varghese N."/>
            <person name="Submissions S."/>
        </authorList>
    </citation>
    <scope>NUCLEOTIDE SEQUENCE [LARGE SCALE GENOMIC DNA]</scope>
    <source>
        <strain evidence="3">OR362-8,ATCC BAA-1266,JCM 13504</strain>
    </source>
</reference>
<dbReference type="RefSeq" id="WP_092678509.1">
    <property type="nucleotide sequence ID" value="NZ_FOXS01000008.1"/>
</dbReference>
<feature type="region of interest" description="Disordered" evidence="1">
    <location>
        <begin position="140"/>
        <end position="216"/>
    </location>
</feature>
<evidence type="ECO:0000313" key="3">
    <source>
        <dbReference type="Proteomes" id="UP000199029"/>
    </source>
</evidence>
<feature type="compositionally biased region" description="Basic and acidic residues" evidence="1">
    <location>
        <begin position="182"/>
        <end position="192"/>
    </location>
</feature>
<sequence>MKINDLPLSNAGPRRISFAHASSLLVAQALTEAHARLERHFPTLSWATWGDMLRQLQPDVLVTGNAVTFDWYSLTRRVLRLAASPGGSARDQPVDLTPLAWEAEAPIAYQQQAVRALAELRENLRVPSPLAQALLKKLAQGPAVPPPSCNATPEAFQLPPNNASPPALEQPVPMTDPAEDTVGSRDERREGSDGAPSVPATGQQNTLAPAPRRNASRRRTFRNIVLKHPRGDGKFGFRVRELCAKLRISAASLTEARENPGRLSVNAVVALAEAMGECPLQVLADLVAEAITKSKNGKRGPNGRRAAS</sequence>
<accession>A0A1I6BFL9</accession>